<organism evidence="2 3">
    <name type="scientific">Sphingopyxis lindanitolerans</name>
    <dbReference type="NCBI Taxonomy" id="2054227"/>
    <lineage>
        <taxon>Bacteria</taxon>
        <taxon>Pseudomonadati</taxon>
        <taxon>Pseudomonadota</taxon>
        <taxon>Alphaproteobacteria</taxon>
        <taxon>Sphingomonadales</taxon>
        <taxon>Sphingomonadaceae</taxon>
        <taxon>Sphingopyxis</taxon>
    </lineage>
</organism>
<evidence type="ECO:0000313" key="3">
    <source>
        <dbReference type="Proteomes" id="UP000238954"/>
    </source>
</evidence>
<feature type="transmembrane region" description="Helical" evidence="1">
    <location>
        <begin position="44"/>
        <end position="66"/>
    </location>
</feature>
<gene>
    <name evidence="2" type="ORF">CVO77_01830</name>
</gene>
<dbReference type="RefSeq" id="WP_105997626.1">
    <property type="nucleotide sequence ID" value="NZ_CM009578.1"/>
</dbReference>
<reference evidence="3" key="1">
    <citation type="submission" date="2017-11" db="EMBL/GenBank/DDBJ databases">
        <title>The complete genome sequence of Sphingopyxis pomeranensis sp. nov. strain WS5A3p.</title>
        <authorList>
            <person name="Kaminski M.A."/>
        </authorList>
    </citation>
    <scope>NUCLEOTIDE SEQUENCE [LARGE SCALE GENOMIC DNA]</scope>
    <source>
        <strain evidence="3">WS5A3p</strain>
    </source>
</reference>
<proteinExistence type="predicted"/>
<keyword evidence="3" id="KW-1185">Reference proteome</keyword>
<keyword evidence="1" id="KW-0812">Transmembrane</keyword>
<evidence type="ECO:0000313" key="2">
    <source>
        <dbReference type="EMBL" id="PQM27367.1"/>
    </source>
</evidence>
<dbReference type="EMBL" id="PHFW01000002">
    <property type="protein sequence ID" value="PQM27367.1"/>
    <property type="molecule type" value="Genomic_DNA"/>
</dbReference>
<keyword evidence="1" id="KW-1133">Transmembrane helix</keyword>
<dbReference type="AlphaFoldDB" id="A0A2S8B4S5"/>
<sequence>MARLIETFPLLPLIDRAVITADEQLSGKLAAFYRDHRCELEVPIAFLFVSLILPIITASAALWWFLGR</sequence>
<comment type="caution">
    <text evidence="2">The sequence shown here is derived from an EMBL/GenBank/DDBJ whole genome shotgun (WGS) entry which is preliminary data.</text>
</comment>
<dbReference type="Proteomes" id="UP000238954">
    <property type="component" value="Chromosome"/>
</dbReference>
<protein>
    <submittedName>
        <fullName evidence="2">Uncharacterized protein</fullName>
    </submittedName>
</protein>
<evidence type="ECO:0000256" key="1">
    <source>
        <dbReference type="SAM" id="Phobius"/>
    </source>
</evidence>
<dbReference type="OrthoDB" id="7452102at2"/>
<accession>A0A2S8B4S5</accession>
<name>A0A2S8B4S5_9SPHN</name>
<keyword evidence="1" id="KW-0472">Membrane</keyword>